<feature type="transmembrane region" description="Helical" evidence="4">
    <location>
        <begin position="215"/>
        <end position="239"/>
    </location>
</feature>
<dbReference type="InterPro" id="IPR020846">
    <property type="entry name" value="MFS_dom"/>
</dbReference>
<dbReference type="RefSeq" id="WP_096653969.1">
    <property type="nucleotide sequence ID" value="NZ_NWUX01000021.1"/>
</dbReference>
<gene>
    <name evidence="6" type="ORF">CPA45_18145</name>
</gene>
<feature type="domain" description="Major facilitator superfamily (MFS) profile" evidence="5">
    <location>
        <begin position="1"/>
        <end position="399"/>
    </location>
</feature>
<evidence type="ECO:0000259" key="5">
    <source>
        <dbReference type="PROSITE" id="PS50850"/>
    </source>
</evidence>
<dbReference type="Proteomes" id="UP000218677">
    <property type="component" value="Unassembled WGS sequence"/>
</dbReference>
<keyword evidence="3 4" id="KW-0472">Membrane</keyword>
<dbReference type="InterPro" id="IPR036259">
    <property type="entry name" value="MFS_trans_sf"/>
</dbReference>
<dbReference type="SUPFAM" id="SSF103473">
    <property type="entry name" value="MFS general substrate transporter"/>
    <property type="match status" value="1"/>
</dbReference>
<proteinExistence type="predicted"/>
<feature type="transmembrane region" description="Helical" evidence="4">
    <location>
        <begin position="12"/>
        <end position="32"/>
    </location>
</feature>
<feature type="transmembrane region" description="Helical" evidence="4">
    <location>
        <begin position="245"/>
        <end position="263"/>
    </location>
</feature>
<protein>
    <submittedName>
        <fullName evidence="6">MFS transporter</fullName>
    </submittedName>
</protein>
<dbReference type="Pfam" id="PF07690">
    <property type="entry name" value="MFS_1"/>
    <property type="match status" value="1"/>
</dbReference>
<keyword evidence="1 4" id="KW-0812">Transmembrane</keyword>
<feature type="transmembrane region" description="Helical" evidence="4">
    <location>
        <begin position="275"/>
        <end position="295"/>
    </location>
</feature>
<feature type="transmembrane region" description="Helical" evidence="4">
    <location>
        <begin position="301"/>
        <end position="328"/>
    </location>
</feature>
<keyword evidence="7" id="KW-1185">Reference proteome</keyword>
<dbReference type="GO" id="GO:0022857">
    <property type="term" value="F:transmembrane transporter activity"/>
    <property type="evidence" value="ECO:0007669"/>
    <property type="project" value="InterPro"/>
</dbReference>
<feature type="transmembrane region" description="Helical" evidence="4">
    <location>
        <begin position="140"/>
        <end position="159"/>
    </location>
</feature>
<dbReference type="PROSITE" id="PS50850">
    <property type="entry name" value="MFS"/>
    <property type="match status" value="1"/>
</dbReference>
<feature type="transmembrane region" description="Helical" evidence="4">
    <location>
        <begin position="340"/>
        <end position="359"/>
    </location>
</feature>
<feature type="transmembrane region" description="Helical" evidence="4">
    <location>
        <begin position="365"/>
        <end position="386"/>
    </location>
</feature>
<keyword evidence="2 4" id="KW-1133">Transmembrane helix</keyword>
<sequence>MNRVVTQKVGQRQAAGLAFALCMITTAVNLQAPLYDTLAARDGLGVGAATIAFACYVVGIVPVLLGLNGLADRVGRKPLIITALLLCFLATAITLIVPGLVALGIARLLLGVSTGLTSAVAPGYMQILVAAKDKDKATNYVTASTALGFGLGAAVTSLFVFHTPSVSPPSLWLYLVAASLALLVVFTLKNGASIDSSLSPTKCPMLRLPSYPNGAWSFGLAILLAWATVGLVIAILPSALNQHGLSAWSGFATFGICSCGVLFQPWARKLAPYNATSLGLVILPIAYGLIAWGAVQGYLAAVLLGTVAASSACYGFIYLGGLSGVLAIAGTSATQASAGFFLMAYLGFSIPVITTGVLIDAVGHTLALTLFGLALLSGVLATLVLLQRLGRQAPALKLS</sequence>
<evidence type="ECO:0000256" key="4">
    <source>
        <dbReference type="SAM" id="Phobius"/>
    </source>
</evidence>
<comment type="caution">
    <text evidence="6">The sequence shown here is derived from an EMBL/GenBank/DDBJ whole genome shotgun (WGS) entry which is preliminary data.</text>
</comment>
<dbReference type="GO" id="GO:0005886">
    <property type="term" value="C:plasma membrane"/>
    <property type="evidence" value="ECO:0007669"/>
    <property type="project" value="TreeGrafter"/>
</dbReference>
<evidence type="ECO:0000313" key="6">
    <source>
        <dbReference type="EMBL" id="PCF94302.1"/>
    </source>
</evidence>
<feature type="transmembrane region" description="Helical" evidence="4">
    <location>
        <begin position="171"/>
        <end position="188"/>
    </location>
</feature>
<evidence type="ECO:0000256" key="3">
    <source>
        <dbReference type="ARBA" id="ARBA00023136"/>
    </source>
</evidence>
<reference evidence="7" key="1">
    <citation type="submission" date="2017-09" db="EMBL/GenBank/DDBJ databases">
        <authorList>
            <person name="Cho G.-S."/>
            <person name="Oguntoyinbo F.A."/>
            <person name="Cnockaert M."/>
            <person name="Kabisch J."/>
            <person name="Neve H."/>
            <person name="Bockelmann W."/>
            <person name="Wenning M."/>
            <person name="Franz C.M."/>
            <person name="Vandamme P."/>
        </authorList>
    </citation>
    <scope>NUCLEOTIDE SEQUENCE [LARGE SCALE GENOMIC DNA]</scope>
    <source>
        <strain evidence="7">MBT G8648</strain>
    </source>
</reference>
<dbReference type="PANTHER" id="PTHR23521:SF3">
    <property type="entry name" value="MFS TRANSPORTER"/>
    <property type="match status" value="1"/>
</dbReference>
<feature type="transmembrane region" description="Helical" evidence="4">
    <location>
        <begin position="79"/>
        <end position="102"/>
    </location>
</feature>
<feature type="transmembrane region" description="Helical" evidence="4">
    <location>
        <begin position="108"/>
        <end position="128"/>
    </location>
</feature>
<dbReference type="PANTHER" id="PTHR23521">
    <property type="entry name" value="TRANSPORTER MFS SUPERFAMILY"/>
    <property type="match status" value="1"/>
</dbReference>
<dbReference type="EMBL" id="NWUX01000021">
    <property type="protein sequence ID" value="PCF94302.1"/>
    <property type="molecule type" value="Genomic_DNA"/>
</dbReference>
<dbReference type="AlphaFoldDB" id="A0A2A4HHA2"/>
<dbReference type="InterPro" id="IPR011701">
    <property type="entry name" value="MFS"/>
</dbReference>
<dbReference type="OrthoDB" id="8941712at2"/>
<dbReference type="Gene3D" id="1.20.1250.20">
    <property type="entry name" value="MFS general substrate transporter like domains"/>
    <property type="match status" value="1"/>
</dbReference>
<name>A0A2A4HHA2_9GAMM</name>
<evidence type="ECO:0000313" key="7">
    <source>
        <dbReference type="Proteomes" id="UP000218677"/>
    </source>
</evidence>
<organism evidence="6 7">
    <name type="scientific">Vreelandella nigrificans</name>
    <dbReference type="NCBI Taxonomy" id="2042704"/>
    <lineage>
        <taxon>Bacteria</taxon>
        <taxon>Pseudomonadati</taxon>
        <taxon>Pseudomonadota</taxon>
        <taxon>Gammaproteobacteria</taxon>
        <taxon>Oceanospirillales</taxon>
        <taxon>Halomonadaceae</taxon>
        <taxon>Vreelandella</taxon>
    </lineage>
</organism>
<accession>A0A2A4HHA2</accession>
<evidence type="ECO:0000256" key="1">
    <source>
        <dbReference type="ARBA" id="ARBA00022692"/>
    </source>
</evidence>
<evidence type="ECO:0000256" key="2">
    <source>
        <dbReference type="ARBA" id="ARBA00022989"/>
    </source>
</evidence>
<feature type="transmembrane region" description="Helical" evidence="4">
    <location>
        <begin position="44"/>
        <end position="67"/>
    </location>
</feature>